<evidence type="ECO:0000259" key="1">
    <source>
        <dbReference type="Pfam" id="PF11738"/>
    </source>
</evidence>
<feature type="domain" description="DUF3298" evidence="1">
    <location>
        <begin position="183"/>
        <end position="261"/>
    </location>
</feature>
<name>W2C8T3_9BACT</name>
<evidence type="ECO:0000313" key="3">
    <source>
        <dbReference type="Proteomes" id="UP000018837"/>
    </source>
</evidence>
<dbReference type="Pfam" id="PF11738">
    <property type="entry name" value="DUF3298"/>
    <property type="match status" value="1"/>
</dbReference>
<dbReference type="PATRIC" id="fig|1411148.3.peg.173"/>
<dbReference type="InterPro" id="IPR021729">
    <property type="entry name" value="DUF3298"/>
</dbReference>
<comment type="caution">
    <text evidence="2">The sequence shown here is derived from an EMBL/GenBank/DDBJ whole genome shotgun (WGS) entry which is preliminary data.</text>
</comment>
<dbReference type="Gene3D" id="3.30.565.40">
    <property type="entry name" value="Fervidobacterium nodosum Rt17-B1 like"/>
    <property type="match status" value="1"/>
</dbReference>
<protein>
    <recommendedName>
        <fullName evidence="1">DUF3298 domain-containing protein</fullName>
    </recommendedName>
</protein>
<dbReference type="EMBL" id="AYUF01000294">
    <property type="protein sequence ID" value="ETK02881.1"/>
    <property type="molecule type" value="Genomic_DNA"/>
</dbReference>
<accession>W2C8T3</accession>
<gene>
    <name evidence="2" type="ORF">N425_01960</name>
</gene>
<dbReference type="Proteomes" id="UP000018837">
    <property type="component" value="Unassembled WGS sequence"/>
</dbReference>
<proteinExistence type="predicted"/>
<dbReference type="AlphaFoldDB" id="W2C8T3"/>
<dbReference type="Gene3D" id="3.90.640.20">
    <property type="entry name" value="Heat-shock cognate protein, ATPase"/>
    <property type="match status" value="1"/>
</dbReference>
<sequence length="278" mass="31983">MLSACHSEGKEIEENAIRFESVVVEKTYPVENKKDTTTEGRVLKIHFTYPTEYANRGVLEAVQQQFVRSMLGDTYAQLPIKEAVNKYVEDYGLHLKDRDVSDFEQDTEDRTAVMDFEGEEFDTSDRPSLPEYELLNDSILFNQKDVLCYSVYREYNAGTPSPVRTYTNWVIDLKTGNRVTESEIFNEDYKDDLAKIIVDAIALYNNVDKVADLENIGFYNINEIYPNRNFYVDDIGITYTFNESDIAAGALGATSVRIPYEKVRHLMRHDSPIAHLVF</sequence>
<dbReference type="InterPro" id="IPR037126">
    <property type="entry name" value="PdaC/RsiV-like_sf"/>
</dbReference>
<organism evidence="2 3">
    <name type="scientific">Tannerella sp. oral taxon BU063 isolate Cell 2</name>
    <dbReference type="NCBI Taxonomy" id="1411148"/>
    <lineage>
        <taxon>Bacteria</taxon>
        <taxon>Pseudomonadati</taxon>
        <taxon>Bacteroidota</taxon>
        <taxon>Bacteroidia</taxon>
        <taxon>Bacteroidales</taxon>
        <taxon>Tannerellaceae</taxon>
        <taxon>Tannerella</taxon>
    </lineage>
</organism>
<reference evidence="2 3" key="1">
    <citation type="submission" date="2013-11" db="EMBL/GenBank/DDBJ databases">
        <title>Single cell genomics of uncultured Tannerella BU063 (oral taxon 286).</title>
        <authorList>
            <person name="Beall C.J."/>
            <person name="Campbell A.G."/>
            <person name="Griffen A.L."/>
            <person name="Podar M."/>
            <person name="Leys E.J."/>
        </authorList>
    </citation>
    <scope>NUCLEOTIDE SEQUENCE [LARGE SCALE GENOMIC DNA]</scope>
    <source>
        <strain evidence="2">Cell 2</strain>
    </source>
</reference>
<evidence type="ECO:0000313" key="2">
    <source>
        <dbReference type="EMBL" id="ETK02881.1"/>
    </source>
</evidence>